<protein>
    <recommendedName>
        <fullName evidence="1">Telomerase reverse transcriptase</fullName>
        <ecNumber evidence="1">2.7.7.49</ecNumber>
    </recommendedName>
    <alternativeName>
        <fullName evidence="1">Telomerase catalytic subunit</fullName>
    </alternativeName>
</protein>
<dbReference type="GO" id="GO:0042162">
    <property type="term" value="F:telomeric DNA binding"/>
    <property type="evidence" value="ECO:0007669"/>
    <property type="project" value="TreeGrafter"/>
</dbReference>
<dbReference type="GO" id="GO:0000333">
    <property type="term" value="C:telomerase catalytic core complex"/>
    <property type="evidence" value="ECO:0007669"/>
    <property type="project" value="TreeGrafter"/>
</dbReference>
<comment type="catalytic activity">
    <reaction evidence="1">
        <text>DNA(n) + a 2'-deoxyribonucleoside 5'-triphosphate = DNA(n+1) + diphosphate</text>
        <dbReference type="Rhea" id="RHEA:22508"/>
        <dbReference type="Rhea" id="RHEA-COMP:17339"/>
        <dbReference type="Rhea" id="RHEA-COMP:17340"/>
        <dbReference type="ChEBI" id="CHEBI:33019"/>
        <dbReference type="ChEBI" id="CHEBI:61560"/>
        <dbReference type="ChEBI" id="CHEBI:173112"/>
        <dbReference type="EC" id="2.7.7.49"/>
    </reaction>
</comment>
<sequence>MLMRYIDDILFISTSKKQAASFLSRLQRGFRGYNCYMNEKKFGANFDVEQILGSQLNRVYASENGATSFLRWSGLLINCSTMEIQADYSKYLCNHLSSTLTVCWQGKPGIHLKEKLHLFLRPKCHPIFFDSNINSAAVVRLNIYQIFLLCAMKFHCYIRDLSFICKLPKRYCSNIIQRSLRYMHLLIKKRMHSMSLNSDIQPMLELEKEEVEWLGFHAYIQVLKRKESRHKELLAVLRLRLLSHRMSGRVSPELKYAINKKNSSLLWDIKY</sequence>
<dbReference type="AlphaFoldDB" id="A0A151S212"/>
<keyword evidence="1" id="KW-0460">Magnesium</keyword>
<dbReference type="PANTHER" id="PTHR12066:SF0">
    <property type="entry name" value="TELOMERASE REVERSE TRANSCRIPTASE"/>
    <property type="match status" value="1"/>
</dbReference>
<dbReference type="GO" id="GO:0000781">
    <property type="term" value="C:chromosome, telomeric region"/>
    <property type="evidence" value="ECO:0007669"/>
    <property type="project" value="UniProtKB-SubCell"/>
</dbReference>
<keyword evidence="1 3" id="KW-0695">RNA-directed DNA polymerase</keyword>
<keyword evidence="1" id="KW-0539">Nucleus</keyword>
<dbReference type="Pfam" id="PF21399">
    <property type="entry name" value="TERT_C"/>
    <property type="match status" value="1"/>
</dbReference>
<feature type="domain" description="Reverse transcriptase" evidence="2">
    <location>
        <begin position="1"/>
        <end position="77"/>
    </location>
</feature>
<dbReference type="STRING" id="3821.A0A151S212"/>
<keyword evidence="1" id="KW-0479">Metal-binding</keyword>
<keyword evidence="1" id="KW-0158">Chromosome</keyword>
<gene>
    <name evidence="3" type="ORF">KK1_029485</name>
</gene>
<proteinExistence type="inferred from homology"/>
<dbReference type="InterPro" id="IPR000477">
    <property type="entry name" value="RT_dom"/>
</dbReference>
<dbReference type="Gene3D" id="3.30.70.2630">
    <property type="match status" value="1"/>
</dbReference>
<dbReference type="EMBL" id="KQ483490">
    <property type="protein sequence ID" value="KYP48842.1"/>
    <property type="molecule type" value="Genomic_DNA"/>
</dbReference>
<name>A0A151S212_CAJCA</name>
<dbReference type="Gramene" id="C.cajan_28767.t">
    <property type="protein sequence ID" value="C.cajan_28767.t"/>
    <property type="gene ID" value="C.cajan_28767"/>
</dbReference>
<dbReference type="GO" id="GO:0007004">
    <property type="term" value="P:telomere maintenance via telomerase"/>
    <property type="evidence" value="ECO:0007669"/>
    <property type="project" value="TreeGrafter"/>
</dbReference>
<comment type="subcellular location">
    <subcellularLocation>
        <location evidence="1">Nucleus</location>
    </subcellularLocation>
    <subcellularLocation>
        <location evidence="1">Chromosome</location>
        <location evidence="1">Telomere</location>
    </subcellularLocation>
</comment>
<evidence type="ECO:0000259" key="2">
    <source>
        <dbReference type="PROSITE" id="PS50878"/>
    </source>
</evidence>
<evidence type="ECO:0000313" key="4">
    <source>
        <dbReference type="Proteomes" id="UP000075243"/>
    </source>
</evidence>
<evidence type="ECO:0000313" key="3">
    <source>
        <dbReference type="EMBL" id="KYP48842.1"/>
    </source>
</evidence>
<comment type="function">
    <text evidence="1">Telomerase is a ribonucleoprotein enzyme essential for the replication of chromosome termini in most eukaryotes. It elongates telomeres. It is a reverse transcriptase that adds simple sequence repeats to chromosome ends by copying a template sequence within the RNA component of the enzyme.</text>
</comment>
<dbReference type="PANTHER" id="PTHR12066">
    <property type="entry name" value="TELOMERASE REVERSE TRANSCRIPTASE"/>
    <property type="match status" value="1"/>
</dbReference>
<reference evidence="3" key="1">
    <citation type="journal article" date="2012" name="Nat. Biotechnol.">
        <title>Draft genome sequence of pigeonpea (Cajanus cajan), an orphan legume crop of resource-poor farmers.</title>
        <authorList>
            <person name="Varshney R.K."/>
            <person name="Chen W."/>
            <person name="Li Y."/>
            <person name="Bharti A.K."/>
            <person name="Saxena R.K."/>
            <person name="Schlueter J.A."/>
            <person name="Donoghue M.T."/>
            <person name="Azam S."/>
            <person name="Fan G."/>
            <person name="Whaley A.M."/>
            <person name="Farmer A.D."/>
            <person name="Sheridan J."/>
            <person name="Iwata A."/>
            <person name="Tuteja R."/>
            <person name="Penmetsa R.V."/>
            <person name="Wu W."/>
            <person name="Upadhyaya H.D."/>
            <person name="Yang S.P."/>
            <person name="Shah T."/>
            <person name="Saxena K.B."/>
            <person name="Michael T."/>
            <person name="McCombie W.R."/>
            <person name="Yang B."/>
            <person name="Zhang G."/>
            <person name="Yang H."/>
            <person name="Wang J."/>
            <person name="Spillane C."/>
            <person name="Cook D.R."/>
            <person name="May G.D."/>
            <person name="Xu X."/>
            <person name="Jackson S.A."/>
        </authorList>
    </citation>
    <scope>NUCLEOTIDE SEQUENCE [LARGE SCALE GENOMIC DNA]</scope>
</reference>
<dbReference type="OMA" id="YDMNINT"/>
<keyword evidence="1" id="KW-0548">Nucleotidyltransferase</keyword>
<dbReference type="GO" id="GO:0046872">
    <property type="term" value="F:metal ion binding"/>
    <property type="evidence" value="ECO:0007669"/>
    <property type="project" value="UniProtKB-KW"/>
</dbReference>
<comment type="similarity">
    <text evidence="1">Belongs to the reverse transcriptase family. Telomerase subfamily.</text>
</comment>
<dbReference type="PROSITE" id="PS50878">
    <property type="entry name" value="RT_POL"/>
    <property type="match status" value="1"/>
</dbReference>
<keyword evidence="1" id="KW-0779">Telomere</keyword>
<dbReference type="EC" id="2.7.7.49" evidence="1"/>
<dbReference type="GO" id="GO:0070034">
    <property type="term" value="F:telomerase RNA binding"/>
    <property type="evidence" value="ECO:0007669"/>
    <property type="project" value="TreeGrafter"/>
</dbReference>
<dbReference type="Proteomes" id="UP000075243">
    <property type="component" value="Unassembled WGS sequence"/>
</dbReference>
<dbReference type="GO" id="GO:0003720">
    <property type="term" value="F:telomerase activity"/>
    <property type="evidence" value="ECO:0007669"/>
    <property type="project" value="InterPro"/>
</dbReference>
<dbReference type="InterPro" id="IPR003545">
    <property type="entry name" value="Telomerase_RT"/>
</dbReference>
<keyword evidence="1" id="KW-0808">Transferase</keyword>
<dbReference type="Gene3D" id="1.10.357.90">
    <property type="match status" value="1"/>
</dbReference>
<accession>A0A151S212</accession>
<organism evidence="3 4">
    <name type="scientific">Cajanus cajan</name>
    <name type="common">Pigeon pea</name>
    <name type="synonym">Cajanus indicus</name>
    <dbReference type="NCBI Taxonomy" id="3821"/>
    <lineage>
        <taxon>Eukaryota</taxon>
        <taxon>Viridiplantae</taxon>
        <taxon>Streptophyta</taxon>
        <taxon>Embryophyta</taxon>
        <taxon>Tracheophyta</taxon>
        <taxon>Spermatophyta</taxon>
        <taxon>Magnoliopsida</taxon>
        <taxon>eudicotyledons</taxon>
        <taxon>Gunneridae</taxon>
        <taxon>Pentapetalae</taxon>
        <taxon>rosids</taxon>
        <taxon>fabids</taxon>
        <taxon>Fabales</taxon>
        <taxon>Fabaceae</taxon>
        <taxon>Papilionoideae</taxon>
        <taxon>50 kb inversion clade</taxon>
        <taxon>NPAAA clade</taxon>
        <taxon>indigoferoid/millettioid clade</taxon>
        <taxon>Phaseoleae</taxon>
        <taxon>Cajanus</taxon>
    </lineage>
</organism>
<evidence type="ECO:0000256" key="1">
    <source>
        <dbReference type="RuleBase" id="RU365061"/>
    </source>
</evidence>
<keyword evidence="4" id="KW-1185">Reference proteome</keyword>
<dbReference type="InterPro" id="IPR049139">
    <property type="entry name" value="TERT_C"/>
</dbReference>